<evidence type="ECO:0000256" key="4">
    <source>
        <dbReference type="ARBA" id="ARBA00023136"/>
    </source>
</evidence>
<feature type="transmembrane region" description="Helical" evidence="5">
    <location>
        <begin position="379"/>
        <end position="400"/>
    </location>
</feature>
<feature type="transmembrane region" description="Helical" evidence="5">
    <location>
        <begin position="223"/>
        <end position="242"/>
    </location>
</feature>
<accession>A0ABW4NK49</accession>
<dbReference type="InterPro" id="IPR001807">
    <property type="entry name" value="ClC"/>
</dbReference>
<dbReference type="InterPro" id="IPR014743">
    <property type="entry name" value="Cl-channel_core"/>
</dbReference>
<gene>
    <name evidence="6" type="ORF">ACFSBK_02100</name>
</gene>
<proteinExistence type="predicted"/>
<feature type="transmembrane region" description="Helical" evidence="5">
    <location>
        <begin position="263"/>
        <end position="282"/>
    </location>
</feature>
<evidence type="ECO:0000313" key="6">
    <source>
        <dbReference type="EMBL" id="MFD1798651.1"/>
    </source>
</evidence>
<keyword evidence="4 5" id="KW-0472">Membrane</keyword>
<keyword evidence="3 5" id="KW-1133">Transmembrane helix</keyword>
<feature type="transmembrane region" description="Helical" evidence="5">
    <location>
        <begin position="149"/>
        <end position="182"/>
    </location>
</feature>
<protein>
    <submittedName>
        <fullName evidence="6">Voltage-gated chloride channel family protein</fullName>
    </submittedName>
</protein>
<feature type="transmembrane region" description="Helical" evidence="5">
    <location>
        <begin position="326"/>
        <end position="359"/>
    </location>
</feature>
<comment type="subcellular location">
    <subcellularLocation>
        <location evidence="1">Membrane</location>
        <topology evidence="1">Multi-pass membrane protein</topology>
    </subcellularLocation>
</comment>
<feature type="transmembrane region" description="Helical" evidence="5">
    <location>
        <begin position="302"/>
        <end position="319"/>
    </location>
</feature>
<organism evidence="6 7">
    <name type="scientific">Carnobacterium antarcticum</name>
    <dbReference type="NCBI Taxonomy" id="2126436"/>
    <lineage>
        <taxon>Bacteria</taxon>
        <taxon>Bacillati</taxon>
        <taxon>Bacillota</taxon>
        <taxon>Bacilli</taxon>
        <taxon>Lactobacillales</taxon>
        <taxon>Carnobacteriaceae</taxon>
        <taxon>Carnobacterium</taxon>
    </lineage>
</organism>
<evidence type="ECO:0000256" key="3">
    <source>
        <dbReference type="ARBA" id="ARBA00022989"/>
    </source>
</evidence>
<feature type="transmembrane region" description="Helical" evidence="5">
    <location>
        <begin position="12"/>
        <end position="42"/>
    </location>
</feature>
<keyword evidence="7" id="KW-1185">Reference proteome</keyword>
<evidence type="ECO:0000256" key="5">
    <source>
        <dbReference type="SAM" id="Phobius"/>
    </source>
</evidence>
<reference evidence="7" key="1">
    <citation type="journal article" date="2019" name="Int. J. Syst. Evol. Microbiol.">
        <title>The Global Catalogue of Microorganisms (GCM) 10K type strain sequencing project: providing services to taxonomists for standard genome sequencing and annotation.</title>
        <authorList>
            <consortium name="The Broad Institute Genomics Platform"/>
            <consortium name="The Broad Institute Genome Sequencing Center for Infectious Disease"/>
            <person name="Wu L."/>
            <person name="Ma J."/>
        </authorList>
    </citation>
    <scope>NUCLEOTIDE SEQUENCE [LARGE SCALE GENOMIC DNA]</scope>
    <source>
        <strain evidence="7">KCTC 42143</strain>
    </source>
</reference>
<dbReference type="Pfam" id="PF00654">
    <property type="entry name" value="Voltage_CLC"/>
    <property type="match status" value="1"/>
</dbReference>
<evidence type="ECO:0000313" key="7">
    <source>
        <dbReference type="Proteomes" id="UP001597285"/>
    </source>
</evidence>
<dbReference type="InterPro" id="IPR050368">
    <property type="entry name" value="ClC-type_chloride_channel"/>
</dbReference>
<dbReference type="PANTHER" id="PTHR43427">
    <property type="entry name" value="CHLORIDE CHANNEL PROTEIN CLC-E"/>
    <property type="match status" value="1"/>
</dbReference>
<dbReference type="RefSeq" id="WP_058919065.1">
    <property type="nucleotide sequence ID" value="NZ_JBHSQC010000015.1"/>
</dbReference>
<dbReference type="PANTHER" id="PTHR43427:SF12">
    <property type="entry name" value="CHLORIDE TRANSPORTER"/>
    <property type="match status" value="1"/>
</dbReference>
<keyword evidence="2 5" id="KW-0812">Transmembrane</keyword>
<dbReference type="Proteomes" id="UP001597285">
    <property type="component" value="Unassembled WGS sequence"/>
</dbReference>
<comment type="caution">
    <text evidence="6">The sequence shown here is derived from an EMBL/GenBank/DDBJ whole genome shotgun (WGS) entry which is preliminary data.</text>
</comment>
<feature type="transmembrane region" description="Helical" evidence="5">
    <location>
        <begin position="54"/>
        <end position="72"/>
    </location>
</feature>
<dbReference type="Gene3D" id="1.10.3080.10">
    <property type="entry name" value="Clc chloride channel"/>
    <property type="match status" value="1"/>
</dbReference>
<evidence type="ECO:0000256" key="2">
    <source>
        <dbReference type="ARBA" id="ARBA00022692"/>
    </source>
</evidence>
<dbReference type="EMBL" id="JBHUFF010000008">
    <property type="protein sequence ID" value="MFD1798651.1"/>
    <property type="molecule type" value="Genomic_DNA"/>
</dbReference>
<evidence type="ECO:0000256" key="1">
    <source>
        <dbReference type="ARBA" id="ARBA00004141"/>
    </source>
</evidence>
<name>A0ABW4NK49_9LACT</name>
<dbReference type="SUPFAM" id="SSF81340">
    <property type="entry name" value="Clc chloride channel"/>
    <property type="match status" value="1"/>
</dbReference>
<dbReference type="CDD" id="cd03682">
    <property type="entry name" value="ClC_sycA_like"/>
    <property type="match status" value="1"/>
</dbReference>
<sequence>MVTKEFFSKNSFIAIAVYLFKWISIAGVLSLLIGSVSAFFLISLDWVTQLQTTYTWLLYLLPFGGALISFLYKKVGKNAIRGNNLVIEQANGNEENIPLRLVPLTLFGTLTTHLLGGSAGREGTAVQMGGALAEAIGKLIRLTKSDRKIIVICGISGGFSAVFGTPIAGTVFGLEVLALGLIRHEALLPSFFSAYFANLVTKSYGVTHAVYEMEAAPDASATLLVKLIAAGIAFGLIGLIFSRSIVLIKKYYAKWMPNPTVRTFIGGCVILIFVWVIGRAYLGLNLPLLAQAFTGDSGPYDFLGKLIFTVFTLGTGYQGGEVTPLFVIGATLGSSLAVLLHLPISFLAGLGFIGVFSGATNTPIACFIMGIELFGSENAVYLFLICVISYLCSGNSSIYASQKVGIEKGSLFLED</sequence>